<name>A0A2P5FZW8_TREOI</name>
<dbReference type="Pfam" id="PF00201">
    <property type="entry name" value="UDPGT"/>
    <property type="match status" value="1"/>
</dbReference>
<dbReference type="PANTHER" id="PTHR48045:SF21">
    <property type="entry name" value="UDP-GLYCOSYLTRANSFERASE 83A1"/>
    <property type="match status" value="1"/>
</dbReference>
<dbReference type="FunFam" id="3.40.50.2000:FF:000061">
    <property type="entry name" value="UDP-glycosyltransferase 83A1"/>
    <property type="match status" value="1"/>
</dbReference>
<comment type="caution">
    <text evidence="2">The sequence shown here is derived from an EMBL/GenBank/DDBJ whole genome shotgun (WGS) entry which is preliminary data.</text>
</comment>
<dbReference type="EMBL" id="JXTC01000002">
    <property type="protein sequence ID" value="POO03336.1"/>
    <property type="molecule type" value="Genomic_DNA"/>
</dbReference>
<dbReference type="AlphaFoldDB" id="A0A2P5FZW8"/>
<dbReference type="InterPro" id="IPR002213">
    <property type="entry name" value="UDP_glucos_trans"/>
</dbReference>
<dbReference type="PANTHER" id="PTHR48045">
    <property type="entry name" value="UDP-GLYCOSYLTRANSFERASE 72B1"/>
    <property type="match status" value="1"/>
</dbReference>
<proteinExistence type="predicted"/>
<dbReference type="OrthoDB" id="5835829at2759"/>
<keyword evidence="3" id="KW-1185">Reference proteome</keyword>
<evidence type="ECO:0000313" key="2">
    <source>
        <dbReference type="EMBL" id="POO03336.1"/>
    </source>
</evidence>
<dbReference type="SUPFAM" id="SSF53756">
    <property type="entry name" value="UDP-Glycosyltransferase/glycogen phosphorylase"/>
    <property type="match status" value="1"/>
</dbReference>
<evidence type="ECO:0000313" key="3">
    <source>
        <dbReference type="Proteomes" id="UP000237000"/>
    </source>
</evidence>
<dbReference type="InParanoid" id="A0A2P5FZW8"/>
<reference evidence="3" key="1">
    <citation type="submission" date="2016-06" db="EMBL/GenBank/DDBJ databases">
        <title>Parallel loss of symbiosis genes in relatives of nitrogen-fixing non-legume Parasponia.</title>
        <authorList>
            <person name="Van Velzen R."/>
            <person name="Holmer R."/>
            <person name="Bu F."/>
            <person name="Rutten L."/>
            <person name="Van Zeijl A."/>
            <person name="Liu W."/>
            <person name="Santuari L."/>
            <person name="Cao Q."/>
            <person name="Sharma T."/>
            <person name="Shen D."/>
            <person name="Roswanjaya Y."/>
            <person name="Wardhani T."/>
            <person name="Kalhor M.S."/>
            <person name="Jansen J."/>
            <person name="Van den Hoogen J."/>
            <person name="Gungor B."/>
            <person name="Hartog M."/>
            <person name="Hontelez J."/>
            <person name="Verver J."/>
            <person name="Yang W.-C."/>
            <person name="Schijlen E."/>
            <person name="Repin R."/>
            <person name="Schilthuizen M."/>
            <person name="Schranz E."/>
            <person name="Heidstra R."/>
            <person name="Miyata K."/>
            <person name="Fedorova E."/>
            <person name="Kohlen W."/>
            <person name="Bisseling T."/>
            <person name="Smit S."/>
            <person name="Geurts R."/>
        </authorList>
    </citation>
    <scope>NUCLEOTIDE SEQUENCE [LARGE SCALE GENOMIC DNA]</scope>
    <source>
        <strain evidence="3">cv. RG33-2</strain>
    </source>
</reference>
<evidence type="ECO:0000256" key="1">
    <source>
        <dbReference type="ARBA" id="ARBA00022679"/>
    </source>
</evidence>
<organism evidence="2 3">
    <name type="scientific">Trema orientale</name>
    <name type="common">Charcoal tree</name>
    <name type="synonym">Celtis orientalis</name>
    <dbReference type="NCBI Taxonomy" id="63057"/>
    <lineage>
        <taxon>Eukaryota</taxon>
        <taxon>Viridiplantae</taxon>
        <taxon>Streptophyta</taxon>
        <taxon>Embryophyta</taxon>
        <taxon>Tracheophyta</taxon>
        <taxon>Spermatophyta</taxon>
        <taxon>Magnoliopsida</taxon>
        <taxon>eudicotyledons</taxon>
        <taxon>Gunneridae</taxon>
        <taxon>Pentapetalae</taxon>
        <taxon>rosids</taxon>
        <taxon>fabids</taxon>
        <taxon>Rosales</taxon>
        <taxon>Cannabaceae</taxon>
        <taxon>Trema</taxon>
    </lineage>
</organism>
<protein>
    <submittedName>
        <fullName evidence="2">UDP-glucuronosyl/UDP-glucosyltransferase</fullName>
    </submittedName>
</protein>
<dbReference type="GO" id="GO:0008194">
    <property type="term" value="F:UDP-glycosyltransferase activity"/>
    <property type="evidence" value="ECO:0007669"/>
    <property type="project" value="InterPro"/>
</dbReference>
<dbReference type="CDD" id="cd03784">
    <property type="entry name" value="GT1_Gtf-like"/>
    <property type="match status" value="1"/>
</dbReference>
<gene>
    <name evidence="2" type="ORF">TorRG33x02_005410</name>
</gene>
<dbReference type="Proteomes" id="UP000237000">
    <property type="component" value="Unassembled WGS sequence"/>
</dbReference>
<accession>A0A2P5FZW8</accession>
<dbReference type="Gene3D" id="3.40.50.2000">
    <property type="entry name" value="Glycogen Phosphorylase B"/>
    <property type="match status" value="2"/>
</dbReference>
<keyword evidence="1 2" id="KW-0808">Transferase</keyword>
<sequence length="289" mass="32608">MPAADKAPWNFDDAVAKRMTFDHIFKTSQSSEMADWWLCNTAYNIEAKACSLLPKILPIGPLMANDQSASNPKNILGSHFWIEDSSCLSWLDQQKPCSVIYIAFGSSTVHDKAQFQELALGLELTGRPFLWVVRPGFISELGKNTTFNPNGIFEENYNNKNNLGKIVNWAPQQKVLVHPSIACFVSHCGWNSTIEGISNGVPFLCWPYFADQFANKSYICDIWKVGMGFQPSVNGIVLREEVKNKVDQLLGDEDIKRRSLELKEMVMKDLAQDGQSSKNFNNFINWLEA</sequence>